<evidence type="ECO:0000256" key="2">
    <source>
        <dbReference type="SAM" id="SignalP"/>
    </source>
</evidence>
<dbReference type="RefSeq" id="XP_008099145.1">
    <property type="nucleotide sequence ID" value="XM_008100954.1"/>
</dbReference>
<dbReference type="Proteomes" id="UP000008782">
    <property type="component" value="Unassembled WGS sequence"/>
</dbReference>
<organism evidence="4">
    <name type="scientific">Colletotrichum graminicola (strain M1.001 / M2 / FGSC 10212)</name>
    <name type="common">Maize anthracnose fungus</name>
    <name type="synonym">Glomerella graminicola</name>
    <dbReference type="NCBI Taxonomy" id="645133"/>
    <lineage>
        <taxon>Eukaryota</taxon>
        <taxon>Fungi</taxon>
        <taxon>Dikarya</taxon>
        <taxon>Ascomycota</taxon>
        <taxon>Pezizomycotina</taxon>
        <taxon>Sordariomycetes</taxon>
        <taxon>Hypocreomycetidae</taxon>
        <taxon>Glomerellales</taxon>
        <taxon>Glomerellaceae</taxon>
        <taxon>Colletotrichum</taxon>
        <taxon>Colletotrichum graminicola species complex</taxon>
    </lineage>
</organism>
<sequence length="153" mass="16368">MLISKILAHLPLLVAPVLAGVIDHNNDDNVERPREVLARGTRGKSGEVDVSHSGTENIGQRSHNDPRNDSESTMATISPIAERANLLTAVKPSATPNLPSKSPSNSSKLTLALDDESTASSLLTETSTKHRAETETDLMVMTGNQPEPRLVLT</sequence>
<keyword evidence="4" id="KW-1185">Reference proteome</keyword>
<evidence type="ECO:0000313" key="4">
    <source>
        <dbReference type="Proteomes" id="UP000008782"/>
    </source>
</evidence>
<dbReference type="EMBL" id="GG697388">
    <property type="protein sequence ID" value="EFQ35125.1"/>
    <property type="molecule type" value="Genomic_DNA"/>
</dbReference>
<proteinExistence type="predicted"/>
<feature type="chain" id="PRO_5003179990" evidence="2">
    <location>
        <begin position="20"/>
        <end position="153"/>
    </location>
</feature>
<evidence type="ECO:0000313" key="3">
    <source>
        <dbReference type="EMBL" id="EFQ35125.1"/>
    </source>
</evidence>
<dbReference type="GeneID" id="24415634"/>
<keyword evidence="2" id="KW-0732">Signal</keyword>
<feature type="compositionally biased region" description="Polar residues" evidence="1">
    <location>
        <begin position="52"/>
        <end position="61"/>
    </location>
</feature>
<dbReference type="AlphaFoldDB" id="E3QW91"/>
<protein>
    <submittedName>
        <fullName evidence="3">Uncharacterized protein</fullName>
    </submittedName>
</protein>
<dbReference type="eggNOG" id="ENOG502TC9Z">
    <property type="taxonomic scope" value="Eukaryota"/>
</dbReference>
<evidence type="ECO:0000256" key="1">
    <source>
        <dbReference type="SAM" id="MobiDB-lite"/>
    </source>
</evidence>
<reference evidence="4" key="1">
    <citation type="journal article" date="2012" name="Nat. Genet.">
        <title>Lifestyle transitions in plant pathogenic Colletotrichum fungi deciphered by genome and transcriptome analyses.</title>
        <authorList>
            <person name="O'Connell R.J."/>
            <person name="Thon M.R."/>
            <person name="Hacquard S."/>
            <person name="Amyotte S.G."/>
            <person name="Kleemann J."/>
            <person name="Torres M.F."/>
            <person name="Damm U."/>
            <person name="Buiate E.A."/>
            <person name="Epstein L."/>
            <person name="Alkan N."/>
            <person name="Altmueller J."/>
            <person name="Alvarado-Balderrama L."/>
            <person name="Bauser C.A."/>
            <person name="Becker C."/>
            <person name="Birren B.W."/>
            <person name="Chen Z."/>
            <person name="Choi J."/>
            <person name="Crouch J.A."/>
            <person name="Duvick J.P."/>
            <person name="Farman M.A."/>
            <person name="Gan P."/>
            <person name="Heiman D."/>
            <person name="Henrissat B."/>
            <person name="Howard R.J."/>
            <person name="Kabbage M."/>
            <person name="Koch C."/>
            <person name="Kracher B."/>
            <person name="Kubo Y."/>
            <person name="Law A.D."/>
            <person name="Lebrun M.-H."/>
            <person name="Lee Y.-H."/>
            <person name="Miyara I."/>
            <person name="Moore N."/>
            <person name="Neumann U."/>
            <person name="Nordstroem K."/>
            <person name="Panaccione D.G."/>
            <person name="Panstruga R."/>
            <person name="Place M."/>
            <person name="Proctor R.H."/>
            <person name="Prusky D."/>
            <person name="Rech G."/>
            <person name="Reinhardt R."/>
            <person name="Rollins J.A."/>
            <person name="Rounsley S."/>
            <person name="Schardl C.L."/>
            <person name="Schwartz D.C."/>
            <person name="Shenoy N."/>
            <person name="Shirasu K."/>
            <person name="Sikhakolli U.R."/>
            <person name="Stueber K."/>
            <person name="Sukno S.A."/>
            <person name="Sweigard J.A."/>
            <person name="Takano Y."/>
            <person name="Takahara H."/>
            <person name="Trail F."/>
            <person name="van der Does H.C."/>
            <person name="Voll L.M."/>
            <person name="Will I."/>
            <person name="Young S."/>
            <person name="Zeng Q."/>
            <person name="Zhang J."/>
            <person name="Zhou S."/>
            <person name="Dickman M.B."/>
            <person name="Schulze-Lefert P."/>
            <person name="Ver Loren van Themaat E."/>
            <person name="Ma L.-J."/>
            <person name="Vaillancourt L.J."/>
        </authorList>
    </citation>
    <scope>NUCLEOTIDE SEQUENCE [LARGE SCALE GENOMIC DNA]</scope>
    <source>
        <strain evidence="4">M1.001 / M2 / FGSC 10212</strain>
    </source>
</reference>
<feature type="compositionally biased region" description="Low complexity" evidence="1">
    <location>
        <begin position="95"/>
        <end position="108"/>
    </location>
</feature>
<feature type="region of interest" description="Disordered" evidence="1">
    <location>
        <begin position="89"/>
        <end position="108"/>
    </location>
</feature>
<name>E3QW91_COLGM</name>
<accession>E3QW91</accession>
<dbReference type="HOGENOM" id="CLU_1758692_0_0_1"/>
<feature type="region of interest" description="Disordered" evidence="1">
    <location>
        <begin position="116"/>
        <end position="153"/>
    </location>
</feature>
<feature type="signal peptide" evidence="2">
    <location>
        <begin position="1"/>
        <end position="19"/>
    </location>
</feature>
<gene>
    <name evidence="3" type="ORF">GLRG_10269</name>
</gene>
<dbReference type="VEuPathDB" id="FungiDB:GLRG_10269"/>
<feature type="region of interest" description="Disordered" evidence="1">
    <location>
        <begin position="36"/>
        <end position="80"/>
    </location>
</feature>